<dbReference type="Proteomes" id="UP000789396">
    <property type="component" value="Unassembled WGS sequence"/>
</dbReference>
<evidence type="ECO:0000313" key="1">
    <source>
        <dbReference type="EMBL" id="CAG8602276.1"/>
    </source>
</evidence>
<dbReference type="AlphaFoldDB" id="A0A9N9CKL2"/>
<proteinExistence type="predicted"/>
<dbReference type="EMBL" id="CAJVPZ010008826">
    <property type="protein sequence ID" value="CAG8602276.1"/>
    <property type="molecule type" value="Genomic_DNA"/>
</dbReference>
<name>A0A9N9CKL2_9GLOM</name>
<reference evidence="1" key="1">
    <citation type="submission" date="2021-06" db="EMBL/GenBank/DDBJ databases">
        <authorList>
            <person name="Kallberg Y."/>
            <person name="Tangrot J."/>
            <person name="Rosling A."/>
        </authorList>
    </citation>
    <scope>NUCLEOTIDE SEQUENCE</scope>
    <source>
        <strain evidence="1">IN212</strain>
    </source>
</reference>
<sequence length="328" mass="38493">GQFHEWYQGIILRAVSLHKRSKEKTVQKDQIEINQRADVLLKVITAIKNLEEQLELENIGQLASDIYKLKWSLENFCSSRRCHINYTALTKLLNEYGCYYSEKKLSNQLVRGILQRHVIEMVIKHANKYLQINYENEKSLEIILDDKEYSLETIMTLTTIKLLKCMESFSQQRAGTDEVTQTAPTKLRQLVYVILGNRGFSETLNEGEHPFIIKLRNLVIESLNQYRTIKDPQKRDEIEHMATELIRHIISIFCFRKNVREPIVEYKWYKYSDEFDALCMEASLDEDEIDKIMVDVCTFPLIGTNLEHEEKCKVISQASVLTTDKIKF</sequence>
<organism evidence="1 2">
    <name type="scientific">Racocetra fulgida</name>
    <dbReference type="NCBI Taxonomy" id="60492"/>
    <lineage>
        <taxon>Eukaryota</taxon>
        <taxon>Fungi</taxon>
        <taxon>Fungi incertae sedis</taxon>
        <taxon>Mucoromycota</taxon>
        <taxon>Glomeromycotina</taxon>
        <taxon>Glomeromycetes</taxon>
        <taxon>Diversisporales</taxon>
        <taxon>Gigasporaceae</taxon>
        <taxon>Racocetra</taxon>
    </lineage>
</organism>
<evidence type="ECO:0000313" key="2">
    <source>
        <dbReference type="Proteomes" id="UP000789396"/>
    </source>
</evidence>
<feature type="non-terminal residue" evidence="1">
    <location>
        <position position="328"/>
    </location>
</feature>
<dbReference type="OrthoDB" id="2411936at2759"/>
<gene>
    <name evidence="1" type="ORF">RFULGI_LOCUS6650</name>
</gene>
<protein>
    <submittedName>
        <fullName evidence="1">16345_t:CDS:1</fullName>
    </submittedName>
</protein>
<keyword evidence="2" id="KW-1185">Reference proteome</keyword>
<accession>A0A9N9CKL2</accession>
<comment type="caution">
    <text evidence="1">The sequence shown here is derived from an EMBL/GenBank/DDBJ whole genome shotgun (WGS) entry which is preliminary data.</text>
</comment>